<dbReference type="InterPro" id="IPR043917">
    <property type="entry name" value="DUF5753"/>
</dbReference>
<dbReference type="Gene3D" id="1.10.260.40">
    <property type="entry name" value="lambda repressor-like DNA-binding domains"/>
    <property type="match status" value="1"/>
</dbReference>
<dbReference type="PROSITE" id="PS50943">
    <property type="entry name" value="HTH_CROC1"/>
    <property type="match status" value="1"/>
</dbReference>
<evidence type="ECO:0000256" key="1">
    <source>
        <dbReference type="SAM" id="MobiDB-lite"/>
    </source>
</evidence>
<keyword evidence="4" id="KW-1185">Reference proteome</keyword>
<dbReference type="SMART" id="SM00530">
    <property type="entry name" value="HTH_XRE"/>
    <property type="match status" value="1"/>
</dbReference>
<dbReference type="CDD" id="cd00093">
    <property type="entry name" value="HTH_XRE"/>
    <property type="match status" value="1"/>
</dbReference>
<reference evidence="3 4" key="1">
    <citation type="submission" date="2024-10" db="EMBL/GenBank/DDBJ databases">
        <title>The Natural Products Discovery Center: Release of the First 8490 Sequenced Strains for Exploring Actinobacteria Biosynthetic Diversity.</title>
        <authorList>
            <person name="Kalkreuter E."/>
            <person name="Kautsar S.A."/>
            <person name="Yang D."/>
            <person name="Bader C.D."/>
            <person name="Teijaro C.N."/>
            <person name="Fluegel L."/>
            <person name="Davis C.M."/>
            <person name="Simpson J.R."/>
            <person name="Lauterbach L."/>
            <person name="Steele A.D."/>
            <person name="Gui C."/>
            <person name="Meng S."/>
            <person name="Li G."/>
            <person name="Viehrig K."/>
            <person name="Ye F."/>
            <person name="Su P."/>
            <person name="Kiefer A.F."/>
            <person name="Nichols A."/>
            <person name="Cepeda A.J."/>
            <person name="Yan W."/>
            <person name="Fan B."/>
            <person name="Jiang Y."/>
            <person name="Adhikari A."/>
            <person name="Zheng C.-J."/>
            <person name="Schuster L."/>
            <person name="Cowan T.M."/>
            <person name="Smanski M.J."/>
            <person name="Chevrette M.G."/>
            <person name="De Carvalho L.P.S."/>
            <person name="Shen B."/>
        </authorList>
    </citation>
    <scope>NUCLEOTIDE SEQUENCE [LARGE SCALE GENOMIC DNA]</scope>
    <source>
        <strain evidence="3 4">NPDC020979</strain>
    </source>
</reference>
<sequence length="290" mass="32526">MDREEDQMPSRSHPTQRQRRLGIELRKLREAAGLSAQDAGALINIKAYQVSHLEAGRVGITPGRLRTLACNYGCANESFVDALVKLADERDKGWWEEYRGSLPPGYLDIAELEDGARKMRTSSSVHIPGLLQTEDHARAIFEEAVQPLPAREVELRLAHRMRRQAVLDQKEPPELDVIIHEAALRMQFGGRKAALAQLEHLLAVTERDHVRIRVLPFAAGGFPGAGQTVFYAYGAVSQLDTVQLDAAHTTVFLTAEHQLENYRSLFERAERKTLSLKQSRELIHAVAKEV</sequence>
<dbReference type="SUPFAM" id="SSF47413">
    <property type="entry name" value="lambda repressor-like DNA-binding domains"/>
    <property type="match status" value="1"/>
</dbReference>
<evidence type="ECO:0000313" key="4">
    <source>
        <dbReference type="Proteomes" id="UP001611162"/>
    </source>
</evidence>
<gene>
    <name evidence="3" type="ORF">ACH4TF_09015</name>
</gene>
<dbReference type="Pfam" id="PF19054">
    <property type="entry name" value="DUF5753"/>
    <property type="match status" value="1"/>
</dbReference>
<evidence type="ECO:0000313" key="3">
    <source>
        <dbReference type="EMBL" id="MFI0910586.1"/>
    </source>
</evidence>
<dbReference type="Proteomes" id="UP001611162">
    <property type="component" value="Unassembled WGS sequence"/>
</dbReference>
<comment type="caution">
    <text evidence="3">The sequence shown here is derived from an EMBL/GenBank/DDBJ whole genome shotgun (WGS) entry which is preliminary data.</text>
</comment>
<dbReference type="InterPro" id="IPR010982">
    <property type="entry name" value="Lambda_DNA-bd_dom_sf"/>
</dbReference>
<name>A0ABW7T1N7_9ACTN</name>
<feature type="region of interest" description="Disordered" evidence="1">
    <location>
        <begin position="1"/>
        <end position="20"/>
    </location>
</feature>
<organism evidence="3 4">
    <name type="scientific">Streptomyces abikoensis</name>
    <dbReference type="NCBI Taxonomy" id="97398"/>
    <lineage>
        <taxon>Bacteria</taxon>
        <taxon>Bacillati</taxon>
        <taxon>Actinomycetota</taxon>
        <taxon>Actinomycetes</taxon>
        <taxon>Kitasatosporales</taxon>
        <taxon>Streptomycetaceae</taxon>
        <taxon>Streptomyces</taxon>
    </lineage>
</organism>
<proteinExistence type="predicted"/>
<dbReference type="InterPro" id="IPR001387">
    <property type="entry name" value="Cro/C1-type_HTH"/>
</dbReference>
<evidence type="ECO:0000259" key="2">
    <source>
        <dbReference type="PROSITE" id="PS50943"/>
    </source>
</evidence>
<protein>
    <submittedName>
        <fullName evidence="3">Helix-turn-helix domain-containing protein</fullName>
    </submittedName>
</protein>
<dbReference type="RefSeq" id="WP_240667500.1">
    <property type="nucleotide sequence ID" value="NZ_JBEYAG010000018.1"/>
</dbReference>
<dbReference type="EMBL" id="JBIRRB010000002">
    <property type="protein sequence ID" value="MFI0910586.1"/>
    <property type="molecule type" value="Genomic_DNA"/>
</dbReference>
<accession>A0ABW7T1N7</accession>
<dbReference type="Pfam" id="PF13560">
    <property type="entry name" value="HTH_31"/>
    <property type="match status" value="1"/>
</dbReference>
<feature type="domain" description="HTH cro/C1-type" evidence="2">
    <location>
        <begin position="25"/>
        <end position="78"/>
    </location>
</feature>